<dbReference type="GO" id="GO:0016301">
    <property type="term" value="F:kinase activity"/>
    <property type="evidence" value="ECO:0007669"/>
    <property type="project" value="UniProtKB-KW"/>
</dbReference>
<evidence type="ECO:0000256" key="6">
    <source>
        <dbReference type="ARBA" id="ARBA00022723"/>
    </source>
</evidence>
<dbReference type="AlphaFoldDB" id="A0AAQ3KTD1"/>
<evidence type="ECO:0000313" key="18">
    <source>
        <dbReference type="Proteomes" id="UP001327560"/>
    </source>
</evidence>
<dbReference type="Gene3D" id="3.20.20.60">
    <property type="entry name" value="Phosphoenolpyruvate-binding domains"/>
    <property type="match status" value="1"/>
</dbReference>
<evidence type="ECO:0000256" key="1">
    <source>
        <dbReference type="ARBA" id="ARBA00001958"/>
    </source>
</evidence>
<evidence type="ECO:0000256" key="12">
    <source>
        <dbReference type="ARBA" id="ARBA00023317"/>
    </source>
</evidence>
<evidence type="ECO:0000256" key="11">
    <source>
        <dbReference type="ARBA" id="ARBA00023152"/>
    </source>
</evidence>
<dbReference type="GO" id="GO:0005524">
    <property type="term" value="F:ATP binding"/>
    <property type="evidence" value="ECO:0007669"/>
    <property type="project" value="UniProtKB-KW"/>
</dbReference>
<comment type="cofactor">
    <cofactor evidence="1">
        <name>K(+)</name>
        <dbReference type="ChEBI" id="CHEBI:29103"/>
    </cofactor>
</comment>
<reference evidence="17 18" key="1">
    <citation type="submission" date="2023-10" db="EMBL/GenBank/DDBJ databases">
        <title>Chromosome-scale genome assembly provides insights into flower coloration mechanisms of Canna indica.</title>
        <authorList>
            <person name="Li C."/>
        </authorList>
    </citation>
    <scope>NUCLEOTIDE SEQUENCE [LARGE SCALE GENOMIC DNA]</scope>
    <source>
        <tissue evidence="17">Flower</tissue>
    </source>
</reference>
<keyword evidence="10 14" id="KW-0460">Magnesium</keyword>
<evidence type="ECO:0000256" key="13">
    <source>
        <dbReference type="ARBA" id="ARBA00048152"/>
    </source>
</evidence>
<keyword evidence="18" id="KW-1185">Reference proteome</keyword>
<dbReference type="EC" id="2.7.1.40" evidence="4 14"/>
<name>A0AAQ3KTD1_9LILI</name>
<dbReference type="InterPro" id="IPR015793">
    <property type="entry name" value="Pyrv_Knase_brl"/>
</dbReference>
<dbReference type="InterPro" id="IPR001697">
    <property type="entry name" value="Pyr_Knase"/>
</dbReference>
<dbReference type="Gene3D" id="3.40.1380.20">
    <property type="entry name" value="Pyruvate kinase, C-terminal domain"/>
    <property type="match status" value="1"/>
</dbReference>
<evidence type="ECO:0000256" key="9">
    <source>
        <dbReference type="ARBA" id="ARBA00022840"/>
    </source>
</evidence>
<dbReference type="InterPro" id="IPR015795">
    <property type="entry name" value="Pyrv_Knase_C"/>
</dbReference>
<evidence type="ECO:0000256" key="10">
    <source>
        <dbReference type="ARBA" id="ARBA00022842"/>
    </source>
</evidence>
<comment type="similarity">
    <text evidence="3 14">Belongs to the pyruvate kinase family.</text>
</comment>
<dbReference type="PANTHER" id="PTHR11817">
    <property type="entry name" value="PYRUVATE KINASE"/>
    <property type="match status" value="1"/>
</dbReference>
<keyword evidence="6" id="KW-0479">Metal-binding</keyword>
<dbReference type="InterPro" id="IPR036918">
    <property type="entry name" value="Pyrv_Knase_C_sf"/>
</dbReference>
<dbReference type="EMBL" id="CP136896">
    <property type="protein sequence ID" value="WOL14254.1"/>
    <property type="molecule type" value="Genomic_DNA"/>
</dbReference>
<gene>
    <name evidence="17" type="ORF">Cni_G23034</name>
</gene>
<comment type="pathway">
    <text evidence="2 14">Carbohydrate degradation; glycolysis; pyruvate from D-glyceraldehyde 3-phosphate: step 5/5.</text>
</comment>
<keyword evidence="5 14" id="KW-0808">Transferase</keyword>
<keyword evidence="7" id="KW-0547">Nucleotide-binding</keyword>
<protein>
    <recommendedName>
        <fullName evidence="4 14">Pyruvate kinase</fullName>
        <ecNumber evidence="4 14">2.7.1.40</ecNumber>
    </recommendedName>
</protein>
<dbReference type="InterPro" id="IPR015813">
    <property type="entry name" value="Pyrv/PenolPyrv_kinase-like_dom"/>
</dbReference>
<proteinExistence type="inferred from homology"/>
<evidence type="ECO:0000313" key="17">
    <source>
        <dbReference type="EMBL" id="WOL14254.1"/>
    </source>
</evidence>
<keyword evidence="12 17" id="KW-0670">Pyruvate</keyword>
<comment type="catalytic activity">
    <reaction evidence="13 14">
        <text>pyruvate + ATP = phosphoenolpyruvate + ADP + H(+)</text>
        <dbReference type="Rhea" id="RHEA:18157"/>
        <dbReference type="ChEBI" id="CHEBI:15361"/>
        <dbReference type="ChEBI" id="CHEBI:15378"/>
        <dbReference type="ChEBI" id="CHEBI:30616"/>
        <dbReference type="ChEBI" id="CHEBI:58702"/>
        <dbReference type="ChEBI" id="CHEBI:456216"/>
        <dbReference type="EC" id="2.7.1.40"/>
    </reaction>
</comment>
<evidence type="ECO:0000256" key="7">
    <source>
        <dbReference type="ARBA" id="ARBA00022741"/>
    </source>
</evidence>
<dbReference type="InterPro" id="IPR040442">
    <property type="entry name" value="Pyrv_kinase-like_dom_sf"/>
</dbReference>
<evidence type="ECO:0000256" key="4">
    <source>
        <dbReference type="ARBA" id="ARBA00012142"/>
    </source>
</evidence>
<dbReference type="SUPFAM" id="SSF51621">
    <property type="entry name" value="Phosphoenolpyruvate/pyruvate domain"/>
    <property type="match status" value="1"/>
</dbReference>
<accession>A0AAQ3KTD1</accession>
<keyword evidence="11 14" id="KW-0324">Glycolysis</keyword>
<dbReference type="SUPFAM" id="SSF52935">
    <property type="entry name" value="PK C-terminal domain-like"/>
    <property type="match status" value="1"/>
</dbReference>
<dbReference type="PRINTS" id="PR01050">
    <property type="entry name" value="PYRUVTKNASE"/>
</dbReference>
<dbReference type="Pfam" id="PF00224">
    <property type="entry name" value="PK"/>
    <property type="match status" value="1"/>
</dbReference>
<organism evidence="17 18">
    <name type="scientific">Canna indica</name>
    <name type="common">Indian-shot</name>
    <dbReference type="NCBI Taxonomy" id="4628"/>
    <lineage>
        <taxon>Eukaryota</taxon>
        <taxon>Viridiplantae</taxon>
        <taxon>Streptophyta</taxon>
        <taxon>Embryophyta</taxon>
        <taxon>Tracheophyta</taxon>
        <taxon>Spermatophyta</taxon>
        <taxon>Magnoliopsida</taxon>
        <taxon>Liliopsida</taxon>
        <taxon>Zingiberales</taxon>
        <taxon>Cannaceae</taxon>
        <taxon>Canna</taxon>
    </lineage>
</organism>
<evidence type="ECO:0000256" key="2">
    <source>
        <dbReference type="ARBA" id="ARBA00004997"/>
    </source>
</evidence>
<sequence length="331" mass="35936">MQWRRGSGEVLGGAAAASLLLFYKAASALHVDSPVEILRALLREFLRSQNLPNTQIYAKIDNFEGLDHFDEILQEADGIILSRGHLGIDLPPEKVVFVHQKSAIKKCNMAGKPAIVTRVVDSMVDNLRPTRAEATDVANAVLDGTDGILLGAETHRGLYPVETIRTVGQICAEAESVYNHYHQFKEIVQYVGEPMSYEESVASSAVRSAIKVKAAVIVVFTTTGSAPRLVAKYRPPMPVLALVFSQGNTDLSESNSFGTTQARQTQAVRGVYPILAISSPGDTSSSKEESALKLALNYGRSVGMLKPYDRAVIFQKIGDSVVAKIIEFEDS</sequence>
<evidence type="ECO:0000256" key="3">
    <source>
        <dbReference type="ARBA" id="ARBA00008663"/>
    </source>
</evidence>
<evidence type="ECO:0000256" key="5">
    <source>
        <dbReference type="ARBA" id="ARBA00022679"/>
    </source>
</evidence>
<dbReference type="Pfam" id="PF02887">
    <property type="entry name" value="PK_C"/>
    <property type="match status" value="1"/>
</dbReference>
<dbReference type="GO" id="GO:0000287">
    <property type="term" value="F:magnesium ion binding"/>
    <property type="evidence" value="ECO:0007669"/>
    <property type="project" value="InterPro"/>
</dbReference>
<dbReference type="GO" id="GO:0004743">
    <property type="term" value="F:pyruvate kinase activity"/>
    <property type="evidence" value="ECO:0007669"/>
    <property type="project" value="UniProtKB-EC"/>
</dbReference>
<evidence type="ECO:0000259" key="15">
    <source>
        <dbReference type="Pfam" id="PF00224"/>
    </source>
</evidence>
<evidence type="ECO:0000256" key="14">
    <source>
        <dbReference type="RuleBase" id="RU000504"/>
    </source>
</evidence>
<keyword evidence="9" id="KW-0067">ATP-binding</keyword>
<feature type="domain" description="Pyruvate kinase barrel" evidence="15">
    <location>
        <begin position="42"/>
        <end position="164"/>
    </location>
</feature>
<evidence type="ECO:0000256" key="8">
    <source>
        <dbReference type="ARBA" id="ARBA00022777"/>
    </source>
</evidence>
<keyword evidence="8 14" id="KW-0418">Kinase</keyword>
<dbReference type="GO" id="GO:0030955">
    <property type="term" value="F:potassium ion binding"/>
    <property type="evidence" value="ECO:0007669"/>
    <property type="project" value="InterPro"/>
</dbReference>
<dbReference type="Proteomes" id="UP001327560">
    <property type="component" value="Chromosome 7"/>
</dbReference>
<evidence type="ECO:0000259" key="16">
    <source>
        <dbReference type="Pfam" id="PF02887"/>
    </source>
</evidence>
<feature type="domain" description="Pyruvate kinase C-terminal" evidence="16">
    <location>
        <begin position="199"/>
        <end position="317"/>
    </location>
</feature>